<dbReference type="Pfam" id="PF17778">
    <property type="entry name" value="WHD_BLACT"/>
    <property type="match status" value="1"/>
</dbReference>
<dbReference type="InterPro" id="IPR036388">
    <property type="entry name" value="WH-like_DNA-bd_sf"/>
</dbReference>
<dbReference type="SUPFAM" id="SSF56281">
    <property type="entry name" value="Metallo-hydrolase/oxidoreductase"/>
    <property type="match status" value="1"/>
</dbReference>
<reference evidence="2 3" key="1">
    <citation type="submission" date="2018-06" db="EMBL/GenBank/DDBJ databases">
        <authorList>
            <consortium name="Pathogen Informatics"/>
            <person name="Doyle S."/>
        </authorList>
    </citation>
    <scope>NUCLEOTIDE SEQUENCE [LARGE SCALE GENOMIC DNA]</scope>
    <source>
        <strain evidence="2 3">NCTC13350</strain>
    </source>
</reference>
<dbReference type="PANTHER" id="PTHR23131">
    <property type="entry name" value="ENDORIBONUCLEASE LACTB2"/>
    <property type="match status" value="1"/>
</dbReference>
<proteinExistence type="predicted"/>
<dbReference type="PANTHER" id="PTHR23131:SF0">
    <property type="entry name" value="ENDORIBONUCLEASE LACTB2"/>
    <property type="match status" value="1"/>
</dbReference>
<dbReference type="InterPro" id="IPR041516">
    <property type="entry name" value="LACTB2_WH"/>
</dbReference>
<dbReference type="EMBL" id="UGSK01000001">
    <property type="protein sequence ID" value="SUB00013.1"/>
    <property type="molecule type" value="Genomic_DNA"/>
</dbReference>
<evidence type="ECO:0000259" key="1">
    <source>
        <dbReference type="SMART" id="SM00849"/>
    </source>
</evidence>
<dbReference type="Gene3D" id="1.10.10.10">
    <property type="entry name" value="Winged helix-like DNA-binding domain superfamily/Winged helix DNA-binding domain"/>
    <property type="match status" value="1"/>
</dbReference>
<dbReference type="AlphaFoldDB" id="A0A378ZSN9"/>
<dbReference type="Gene3D" id="3.60.15.10">
    <property type="entry name" value="Ribonuclease Z/Hydroxyacylglutathione hydrolase-like"/>
    <property type="match status" value="1"/>
</dbReference>
<dbReference type="SMART" id="SM00849">
    <property type="entry name" value="Lactamase_B"/>
    <property type="match status" value="1"/>
</dbReference>
<dbReference type="InterPro" id="IPR001279">
    <property type="entry name" value="Metallo-B-lactamas"/>
</dbReference>
<dbReference type="Proteomes" id="UP000255000">
    <property type="component" value="Unassembled WGS sequence"/>
</dbReference>
<feature type="domain" description="Metallo-beta-lactamase" evidence="1">
    <location>
        <begin position="62"/>
        <end position="238"/>
    </location>
</feature>
<organism evidence="2 3">
    <name type="scientific">Pannonibacter phragmitetus</name>
    <dbReference type="NCBI Taxonomy" id="121719"/>
    <lineage>
        <taxon>Bacteria</taxon>
        <taxon>Pseudomonadati</taxon>
        <taxon>Pseudomonadota</taxon>
        <taxon>Alphaproteobacteria</taxon>
        <taxon>Hyphomicrobiales</taxon>
        <taxon>Stappiaceae</taxon>
        <taxon>Pannonibacter</taxon>
    </lineage>
</organism>
<name>A0A378ZSN9_9HYPH</name>
<dbReference type="Pfam" id="PF00753">
    <property type="entry name" value="Lactamase_B"/>
    <property type="match status" value="1"/>
</dbReference>
<gene>
    <name evidence="2" type="ORF">NCTC13350_00919</name>
</gene>
<dbReference type="InterPro" id="IPR036866">
    <property type="entry name" value="RibonucZ/Hydroxyglut_hydro"/>
</dbReference>
<dbReference type="GO" id="GO:0016787">
    <property type="term" value="F:hydrolase activity"/>
    <property type="evidence" value="ECO:0007669"/>
    <property type="project" value="UniProtKB-KW"/>
</dbReference>
<dbReference type="InterPro" id="IPR050662">
    <property type="entry name" value="Sec-metab_biosynth-thioest"/>
</dbReference>
<sequence>MLTHRALKLLRRRKGFPAPKIPVMTKLQHDLSFDPRHGEPVEVAPGIRRLTVNNPGPFTFHGTNTYLIGEGEVAVLDPGPEDEAHLQAILAATRGQSVTAILVSHTHKDHSPAAARLAALTGAPVLGCAPHRAARALHGNEVNPLDASADMDYRPDRQLADAERFTAGGRLFEAVETPGHTANHLAFALPDDGVIFSADHVMAWSTSIVAPPDGSMQAYLQSLDRMMERSESLYLPGHGGLLQGAQDYMAALKAHRMQREAAILGVLHRLGQSDIPQIVEAVYTGLDPRLKGAAALSVFAQLERLVETGAVQCDGEARLEGLYRAAP</sequence>
<accession>A0A378ZSN9</accession>
<protein>
    <submittedName>
        <fullName evidence="2">Hydroxyacylglutathione hydrolase</fullName>
    </submittedName>
</protein>
<evidence type="ECO:0000313" key="2">
    <source>
        <dbReference type="EMBL" id="SUB00013.1"/>
    </source>
</evidence>
<keyword evidence="2" id="KW-0378">Hydrolase</keyword>
<dbReference type="CDD" id="cd16278">
    <property type="entry name" value="metallo-hydrolase-like_MBL-fold"/>
    <property type="match status" value="1"/>
</dbReference>
<evidence type="ECO:0000313" key="3">
    <source>
        <dbReference type="Proteomes" id="UP000255000"/>
    </source>
</evidence>